<dbReference type="InterPro" id="IPR036047">
    <property type="entry name" value="F-box-like_dom_sf"/>
</dbReference>
<reference evidence="2 3" key="1">
    <citation type="submission" date="2020-09" db="EMBL/GenBank/DDBJ databases">
        <title>De no assembly of potato wild relative species, Solanum commersonii.</title>
        <authorList>
            <person name="Cho K."/>
        </authorList>
    </citation>
    <scope>NUCLEOTIDE SEQUENCE [LARGE SCALE GENOMIC DNA]</scope>
    <source>
        <strain evidence="2">LZ3.2</strain>
        <tissue evidence="2">Leaf</tissue>
    </source>
</reference>
<dbReference type="OrthoDB" id="1366962at2759"/>
<comment type="caution">
    <text evidence="2">The sequence shown here is derived from an EMBL/GenBank/DDBJ whole genome shotgun (WGS) entry which is preliminary data.</text>
</comment>
<evidence type="ECO:0000259" key="1">
    <source>
        <dbReference type="SMART" id="SM00256"/>
    </source>
</evidence>
<dbReference type="PANTHER" id="PTHR31672">
    <property type="entry name" value="BNACNNG10540D PROTEIN"/>
    <property type="match status" value="1"/>
</dbReference>
<dbReference type="EMBL" id="JACXVP010000007">
    <property type="protein sequence ID" value="KAG5594096.1"/>
    <property type="molecule type" value="Genomic_DNA"/>
</dbReference>
<proteinExistence type="predicted"/>
<gene>
    <name evidence="2" type="ORF">H5410_035328</name>
</gene>
<sequence length="302" mass="35407">MDIHPIHDAQFYYLSVEKIHSLRKYYVMGPFGVWPQSNVILKGFVYTEREKSCKTFKLKKTKKMDVDVATEIMSGIPVRSLLRFKCVSKLWMTLISDPYFSKKHLNHARNDGNSQKILVHICYPRYDEFSLYCSSLSSVQQIEHVQKLDFPCNDKPWRYSLYCCCNGMALMGFCNYLDKHFQHLLWNPFHERINSTSRSINSSKGLFEILALKSGSWRLLDKHPIDVHPMLKSTDSLVCVHGAFHWLIRSLTKYSVMSFSITDDVYREIPFLEQLYSNCLLGTGRFRFGRNVMCLLSYICHF</sequence>
<accession>A0A9J5Y3G8</accession>
<dbReference type="AlphaFoldDB" id="A0A9J5Y3G8"/>
<dbReference type="Proteomes" id="UP000824120">
    <property type="component" value="Chromosome 7"/>
</dbReference>
<dbReference type="InterPro" id="IPR050796">
    <property type="entry name" value="SCF_F-box_component"/>
</dbReference>
<feature type="domain" description="F-box" evidence="1">
    <location>
        <begin position="64"/>
        <end position="104"/>
    </location>
</feature>
<organism evidence="2 3">
    <name type="scientific">Solanum commersonii</name>
    <name type="common">Commerson's wild potato</name>
    <name type="synonym">Commerson's nightshade</name>
    <dbReference type="NCBI Taxonomy" id="4109"/>
    <lineage>
        <taxon>Eukaryota</taxon>
        <taxon>Viridiplantae</taxon>
        <taxon>Streptophyta</taxon>
        <taxon>Embryophyta</taxon>
        <taxon>Tracheophyta</taxon>
        <taxon>Spermatophyta</taxon>
        <taxon>Magnoliopsida</taxon>
        <taxon>eudicotyledons</taxon>
        <taxon>Gunneridae</taxon>
        <taxon>Pentapetalae</taxon>
        <taxon>asterids</taxon>
        <taxon>lamiids</taxon>
        <taxon>Solanales</taxon>
        <taxon>Solanaceae</taxon>
        <taxon>Solanoideae</taxon>
        <taxon>Solaneae</taxon>
        <taxon>Solanum</taxon>
    </lineage>
</organism>
<dbReference type="SUPFAM" id="SSF81383">
    <property type="entry name" value="F-box domain"/>
    <property type="match status" value="1"/>
</dbReference>
<keyword evidence="3" id="KW-1185">Reference proteome</keyword>
<dbReference type="Pfam" id="PF00646">
    <property type="entry name" value="F-box"/>
    <property type="match status" value="1"/>
</dbReference>
<dbReference type="PANTHER" id="PTHR31672:SF13">
    <property type="entry name" value="F-BOX PROTEIN CPR30-LIKE"/>
    <property type="match status" value="1"/>
</dbReference>
<name>A0A9J5Y3G8_SOLCO</name>
<protein>
    <recommendedName>
        <fullName evidence="1">F-box domain-containing protein</fullName>
    </recommendedName>
</protein>
<dbReference type="SMART" id="SM00256">
    <property type="entry name" value="FBOX"/>
    <property type="match status" value="1"/>
</dbReference>
<evidence type="ECO:0000313" key="3">
    <source>
        <dbReference type="Proteomes" id="UP000824120"/>
    </source>
</evidence>
<dbReference type="InterPro" id="IPR001810">
    <property type="entry name" value="F-box_dom"/>
</dbReference>
<evidence type="ECO:0000313" key="2">
    <source>
        <dbReference type="EMBL" id="KAG5594096.1"/>
    </source>
</evidence>